<dbReference type="AlphaFoldDB" id="A0A6I1GDA2"/>
<evidence type="ECO:0000313" key="1">
    <source>
        <dbReference type="EMBL" id="KAB7789604.1"/>
    </source>
</evidence>
<evidence type="ECO:0008006" key="3">
    <source>
        <dbReference type="Google" id="ProtNLM"/>
    </source>
</evidence>
<dbReference type="RefSeq" id="WP_152235311.1">
    <property type="nucleotide sequence ID" value="NZ_JBHSKZ010000057.1"/>
</dbReference>
<comment type="caution">
    <text evidence="1">The sequence shown here is derived from an EMBL/GenBank/DDBJ whole genome shotgun (WGS) entry which is preliminary data.</text>
</comment>
<keyword evidence="2" id="KW-1185">Reference proteome</keyword>
<dbReference type="Proteomes" id="UP000441772">
    <property type="component" value="Unassembled WGS sequence"/>
</dbReference>
<gene>
    <name evidence="1" type="ORF">F7D09_1900</name>
</gene>
<proteinExistence type="predicted"/>
<organism evidence="1 2">
    <name type="scientific">Bifidobacterium leontopitheci</name>
    <dbReference type="NCBI Taxonomy" id="2650774"/>
    <lineage>
        <taxon>Bacteria</taxon>
        <taxon>Bacillati</taxon>
        <taxon>Actinomycetota</taxon>
        <taxon>Actinomycetes</taxon>
        <taxon>Bifidobacteriales</taxon>
        <taxon>Bifidobacteriaceae</taxon>
        <taxon>Bifidobacterium</taxon>
    </lineage>
</organism>
<reference evidence="1 2" key="1">
    <citation type="submission" date="2019-09" db="EMBL/GenBank/DDBJ databases">
        <title>Characterization of the phylogenetic diversity of two novel species belonging to the genus Bifidobacterium: Bifidobacterium cebidarum sp. nov. and Bifidobacterium leontopitheci sp. nov.</title>
        <authorList>
            <person name="Lugli G.A."/>
            <person name="Duranti S."/>
            <person name="Milani C."/>
            <person name="Turroni F."/>
            <person name="Ventura M."/>
        </authorList>
    </citation>
    <scope>NUCLEOTIDE SEQUENCE [LARGE SCALE GENOMIC DNA]</scope>
    <source>
        <strain evidence="1 2">LMG 31471</strain>
    </source>
</reference>
<evidence type="ECO:0000313" key="2">
    <source>
        <dbReference type="Proteomes" id="UP000441772"/>
    </source>
</evidence>
<dbReference type="SUPFAM" id="SSF56399">
    <property type="entry name" value="ADP-ribosylation"/>
    <property type="match status" value="1"/>
</dbReference>
<sequence length="200" mass="22623">MYSKLPQLVLGFHGCDKSVRDEVVARGGALVSSQNNYDWLGNGVYFWEQNCERAYEWASQQVKWGKVQQPAVIGAVIDLGHCLNLMDSRYLNLLADEYVALKEEFDSHGLKMPTNHGKTKDKLFRALDCAVIQHLNDRFDHGGDKCDPFDSVRGLFLEGGPIYPGSGFMKKTHIQICVRNPNCIKGYFDPREPDSMYAMP</sequence>
<name>A0A6I1GDA2_9BIFI</name>
<dbReference type="EMBL" id="WBVT01000041">
    <property type="protein sequence ID" value="KAB7789604.1"/>
    <property type="molecule type" value="Genomic_DNA"/>
</dbReference>
<accession>A0A6I1GDA2</accession>
<protein>
    <recommendedName>
        <fullName evidence="3">DUF3990 domain-containing protein</fullName>
    </recommendedName>
</protein>